<gene>
    <name evidence="2" type="ORF">LCGC14_0424930</name>
</gene>
<sequence length="152" mass="16130">MMGRTPPSTTMGSDSGTDDKKAAAEKAAADKAEAKEKAEAEKVEAKEKVEAEKLEAKEKVEAEKAAAKQAEVLEGLGEEAKSLCDVLKGPGVLDPETEYGSDFEAFLEAAEGSGLDLTGLDVSIMDEDVSDSRAYNKRVAGRKYWAGKLAEL</sequence>
<dbReference type="EMBL" id="LAZR01000391">
    <property type="protein sequence ID" value="KKN71076.1"/>
    <property type="molecule type" value="Genomic_DNA"/>
</dbReference>
<feature type="compositionally biased region" description="Basic and acidic residues" evidence="1">
    <location>
        <begin position="17"/>
        <end position="48"/>
    </location>
</feature>
<proteinExistence type="predicted"/>
<accession>A0A0F9VBY4</accession>
<dbReference type="AlphaFoldDB" id="A0A0F9VBY4"/>
<comment type="caution">
    <text evidence="2">The sequence shown here is derived from an EMBL/GenBank/DDBJ whole genome shotgun (WGS) entry which is preliminary data.</text>
</comment>
<protein>
    <submittedName>
        <fullName evidence="2">Uncharacterized protein</fullName>
    </submittedName>
</protein>
<feature type="region of interest" description="Disordered" evidence="1">
    <location>
        <begin position="1"/>
        <end position="48"/>
    </location>
</feature>
<reference evidence="2" key="1">
    <citation type="journal article" date="2015" name="Nature">
        <title>Complex archaea that bridge the gap between prokaryotes and eukaryotes.</title>
        <authorList>
            <person name="Spang A."/>
            <person name="Saw J.H."/>
            <person name="Jorgensen S.L."/>
            <person name="Zaremba-Niedzwiedzka K."/>
            <person name="Martijn J."/>
            <person name="Lind A.E."/>
            <person name="van Eijk R."/>
            <person name="Schleper C."/>
            <person name="Guy L."/>
            <person name="Ettema T.J."/>
        </authorList>
    </citation>
    <scope>NUCLEOTIDE SEQUENCE</scope>
</reference>
<organism evidence="2">
    <name type="scientific">marine sediment metagenome</name>
    <dbReference type="NCBI Taxonomy" id="412755"/>
    <lineage>
        <taxon>unclassified sequences</taxon>
        <taxon>metagenomes</taxon>
        <taxon>ecological metagenomes</taxon>
    </lineage>
</organism>
<feature type="compositionally biased region" description="Polar residues" evidence="1">
    <location>
        <begin position="1"/>
        <end position="15"/>
    </location>
</feature>
<evidence type="ECO:0000313" key="2">
    <source>
        <dbReference type="EMBL" id="KKN71076.1"/>
    </source>
</evidence>
<evidence type="ECO:0000256" key="1">
    <source>
        <dbReference type="SAM" id="MobiDB-lite"/>
    </source>
</evidence>
<name>A0A0F9VBY4_9ZZZZ</name>